<sequence length="1536" mass="166483">MDWLGCISLLITALLLEAPQIHGSAVVRSLFAKAPATEAQGERTPQGEEPARLGVGQQQIYESVRRSILRKGLPATANHAIPSFGGTHCSRGFGCVYRDIARSHPAGVGAGEALQVGAGLSDMSVPNSQKEPCRGISCVASMFQPVNMEESTFLLDCGQLFQVVGGGLPGTDDERTIQDARNGVWKWCAKTNGVGEALCQVFDDLTAMALISHFNRTDVGDLNSVCSQVYSSIEAMKAAVVNLHLVPHTTGTAHPAVAALGGRKHVHDPTQEEQETKYYYDLGPEMPRVEVPGELFTHCRLMLRSVNLATWQTSHAIVDGLIHYCLSRGLTAAEAGELRQGEGVSGTPADCASMETYVQFSLRYDLDKPRAPIDTCKSFFTTAIYLQNYVNTFKHARAPPRVPPSRYLFTSVANEPSKKGEVDKAARDQQRRARGIWRRIRRMVKDGDAIARSCVHLLTAGDPSGGDANKLKAAYQPQFHRGTVGAAASFRLHDKAYICQPTGENMERICVGRIGYHESGCAREADADGEGDDYEMEIGLGGGGGGESWASVELPVAQDGEDGGREERGAKRRRLTVSGMSEVRIKGATDALLELRVDDKHADQTLIYARSKRHFAVAHFLPHADGDESFSANGDGCGNLSVAFQSIYDRDAPVIGMAVSPFDFAYAAIVTESRKVLLWDAAVNQGTCMWDGLHFQSSEPQPVDKKGQVGTLQRGDGQEIFQLTRLGAPVPSAVPQSMRSRKVASGHMSLEDEIFLSVTYGMHPSHLIVGGGALWTLDAREGRMAVGMRRVGRETLLEVGVDRPRQGVSAHWRDLFTAVERHPGKPYLVAAASAETNSLVIVDLRKLPVPLKQLPLPALRVTGSFFRRLEWTELPTGRSLVTAFAPAYPYVVCTPLECDVPPSGEGLSRIPFPPPFHMAQGRPPYHMKVYPQVHVPMDVGGSRRRSDSGRSTALFRGLVGACVLPTMSDERGDGSPSSRGREPVVSVLGVTTDGQHMWTPIFESPPDAAPHPHSASSNTQATQPSKMSGLDKPVYDADYDQGLHPSPPLSISALLADIPMADVPLRRLLPQRVQRLLRAMETGSGAMDGQEGDHEGDESDTEGRECSGGAEDDQLGGMDDTGTDDWKKRVARADNYLLRYLLESKPHDTPLELVAQPQPMSTKAEEDGEVKKEEPQSESDIPARAGDAADVPEWLKRLMEPGKPVLLLEILNSARSAGIEPSDVIEVLNQLCSAGEYTHHLASCGLLDCELHTTTAIPQEEDQQHPTPLAAAPNPSWLPSPYCACRSLLSSDPLAVQPSSATEGREEGGDDAWPLIPQMAFVRRLRKGMAERGEGGVKLISSEDLSAEMVASMFEGCPALPVTEGARTAVTDHLSLSAPECDFGPPCITPFMHSFVRRSDEAEAPAAPHSPLSVPPLLHGARITEDTIASLDKRWQIVDNTATPADDSSSSTWPTSLPYRPGPRELVHRYVSLASSLGRQREHEERRKETLQQIREVAGGREGAVHGRAETGKGVAHALHADRRRAKARLATLFGE</sequence>
<gene>
    <name evidence="3" type="ORF">Vbra_12114</name>
</gene>
<feature type="region of interest" description="Disordered" evidence="1">
    <location>
        <begin position="997"/>
        <end position="1041"/>
    </location>
</feature>
<organism evidence="3 4">
    <name type="scientific">Vitrella brassicaformis (strain CCMP3155)</name>
    <dbReference type="NCBI Taxonomy" id="1169540"/>
    <lineage>
        <taxon>Eukaryota</taxon>
        <taxon>Sar</taxon>
        <taxon>Alveolata</taxon>
        <taxon>Colpodellida</taxon>
        <taxon>Vitrellaceae</taxon>
        <taxon>Vitrella</taxon>
    </lineage>
</organism>
<proteinExistence type="predicted"/>
<accession>A0A0G4EK80</accession>
<evidence type="ECO:0000313" key="3">
    <source>
        <dbReference type="EMBL" id="CEL96965.1"/>
    </source>
</evidence>
<reference evidence="3 4" key="1">
    <citation type="submission" date="2014-11" db="EMBL/GenBank/DDBJ databases">
        <authorList>
            <person name="Zhu J."/>
            <person name="Qi W."/>
            <person name="Song R."/>
        </authorList>
    </citation>
    <scope>NUCLEOTIDE SEQUENCE [LARGE SCALE GENOMIC DNA]</scope>
</reference>
<dbReference type="InParanoid" id="A0A0G4EK80"/>
<name>A0A0G4EK80_VITBC</name>
<evidence type="ECO:0000313" key="4">
    <source>
        <dbReference type="Proteomes" id="UP000041254"/>
    </source>
</evidence>
<dbReference type="VEuPathDB" id="CryptoDB:Vbra_12114"/>
<keyword evidence="4" id="KW-1185">Reference proteome</keyword>
<feature type="region of interest" description="Disordered" evidence="1">
    <location>
        <begin position="1082"/>
        <end position="1125"/>
    </location>
</feature>
<dbReference type="OrthoDB" id="10692739at2759"/>
<dbReference type="EMBL" id="CDMY01000251">
    <property type="protein sequence ID" value="CEL96965.1"/>
    <property type="molecule type" value="Genomic_DNA"/>
</dbReference>
<evidence type="ECO:0000256" key="2">
    <source>
        <dbReference type="SAM" id="SignalP"/>
    </source>
</evidence>
<evidence type="ECO:0000256" key="1">
    <source>
        <dbReference type="SAM" id="MobiDB-lite"/>
    </source>
</evidence>
<feature type="region of interest" description="Disordered" evidence="1">
    <location>
        <begin position="1149"/>
        <end position="1185"/>
    </location>
</feature>
<dbReference type="Proteomes" id="UP000041254">
    <property type="component" value="Unassembled WGS sequence"/>
</dbReference>
<keyword evidence="2" id="KW-0732">Signal</keyword>
<feature type="compositionally biased region" description="Basic and acidic residues" evidence="1">
    <location>
        <begin position="1163"/>
        <end position="1175"/>
    </location>
</feature>
<feature type="signal peptide" evidence="2">
    <location>
        <begin position="1"/>
        <end position="23"/>
    </location>
</feature>
<protein>
    <submittedName>
        <fullName evidence="3">Uncharacterized protein</fullName>
    </submittedName>
</protein>
<feature type="chain" id="PRO_5005187233" evidence="2">
    <location>
        <begin position="24"/>
        <end position="1536"/>
    </location>
</feature>